<evidence type="ECO:0000313" key="2">
    <source>
        <dbReference type="EMBL" id="MEP0863189.1"/>
    </source>
</evidence>
<keyword evidence="3" id="KW-1185">Reference proteome</keyword>
<comment type="caution">
    <text evidence="2">The sequence shown here is derived from an EMBL/GenBank/DDBJ whole genome shotgun (WGS) entry which is preliminary data.</text>
</comment>
<feature type="coiled-coil region" evidence="1">
    <location>
        <begin position="58"/>
        <end position="134"/>
    </location>
</feature>
<gene>
    <name evidence="2" type="ORF">NDI37_01745</name>
</gene>
<dbReference type="EMBL" id="JAMPKK010000002">
    <property type="protein sequence ID" value="MEP0863189.1"/>
    <property type="molecule type" value="Genomic_DNA"/>
</dbReference>
<sequence>MEPLQAEIDAIRSQLEALKQERESLKVDPVLPSYDSPEAIVEAYRRHARETSQMSAEIKGIDDAIAALEAKLKQLVGQPLELLQRQRKQNSLEQQLDEDKQRAQGHAERINDLAAELAEEVQALKAIADDISTDYWQLHGKPFITGFSRVTVPHVRSDGAVWTIVNKVV</sequence>
<feature type="coiled-coil region" evidence="1">
    <location>
        <begin position="1"/>
        <end position="28"/>
    </location>
</feature>
<keyword evidence="1" id="KW-0175">Coiled coil</keyword>
<evidence type="ECO:0000313" key="3">
    <source>
        <dbReference type="Proteomes" id="UP001442494"/>
    </source>
</evidence>
<organism evidence="2 3">
    <name type="scientific">Funiculus sociatus GB2-A5</name>
    <dbReference type="NCBI Taxonomy" id="2933946"/>
    <lineage>
        <taxon>Bacteria</taxon>
        <taxon>Bacillati</taxon>
        <taxon>Cyanobacteriota</taxon>
        <taxon>Cyanophyceae</taxon>
        <taxon>Coleofasciculales</taxon>
        <taxon>Coleofasciculaceae</taxon>
        <taxon>Funiculus</taxon>
    </lineage>
</organism>
<name>A0ABV0JIB9_9CYAN</name>
<reference evidence="2 3" key="1">
    <citation type="submission" date="2022-04" db="EMBL/GenBank/DDBJ databases">
        <title>Positive selection, recombination, and allopatry shape intraspecific diversity of widespread and dominant cyanobacteria.</title>
        <authorList>
            <person name="Wei J."/>
            <person name="Shu W."/>
            <person name="Hu C."/>
        </authorList>
    </citation>
    <scope>NUCLEOTIDE SEQUENCE [LARGE SCALE GENOMIC DNA]</scope>
    <source>
        <strain evidence="2 3">GB2-A5</strain>
    </source>
</reference>
<dbReference type="Proteomes" id="UP001442494">
    <property type="component" value="Unassembled WGS sequence"/>
</dbReference>
<protein>
    <submittedName>
        <fullName evidence="2">Uncharacterized protein</fullName>
    </submittedName>
</protein>
<proteinExistence type="predicted"/>
<dbReference type="RefSeq" id="WP_190427886.1">
    <property type="nucleotide sequence ID" value="NZ_JAMPKK010000002.1"/>
</dbReference>
<accession>A0ABV0JIB9</accession>
<evidence type="ECO:0000256" key="1">
    <source>
        <dbReference type="SAM" id="Coils"/>
    </source>
</evidence>